<keyword evidence="2" id="KW-1185">Reference proteome</keyword>
<reference evidence="2" key="1">
    <citation type="submission" date="2019-04" db="EMBL/GenBank/DDBJ databases">
        <title>Friends and foes A comparative genomics studyof 23 Aspergillus species from section Flavi.</title>
        <authorList>
            <consortium name="DOE Joint Genome Institute"/>
            <person name="Kjaerbolling I."/>
            <person name="Vesth T."/>
            <person name="Frisvad J.C."/>
            <person name="Nybo J.L."/>
            <person name="Theobald S."/>
            <person name="Kildgaard S."/>
            <person name="Isbrandt T."/>
            <person name="Kuo A."/>
            <person name="Sato A."/>
            <person name="Lyhne E.K."/>
            <person name="Kogle M.E."/>
            <person name="Wiebenga A."/>
            <person name="Kun R.S."/>
            <person name="Lubbers R.J."/>
            <person name="Makela M.R."/>
            <person name="Barry K."/>
            <person name="Chovatia M."/>
            <person name="Clum A."/>
            <person name="Daum C."/>
            <person name="Haridas S."/>
            <person name="He G."/>
            <person name="LaButti K."/>
            <person name="Lipzen A."/>
            <person name="Mondo S."/>
            <person name="Riley R."/>
            <person name="Salamov A."/>
            <person name="Simmons B.A."/>
            <person name="Magnuson J.K."/>
            <person name="Henrissat B."/>
            <person name="Mortensen U.H."/>
            <person name="Larsen T.O."/>
            <person name="Devries R.P."/>
            <person name="Grigoriev I.V."/>
            <person name="Machida M."/>
            <person name="Baker S.E."/>
            <person name="Andersen M.R."/>
        </authorList>
    </citation>
    <scope>NUCLEOTIDE SEQUENCE [LARGE SCALE GENOMIC DNA]</scope>
    <source>
        <strain evidence="2">CBS 130015</strain>
    </source>
</reference>
<dbReference type="AlphaFoldDB" id="A0A5N6VRL7"/>
<dbReference type="EMBL" id="ML738362">
    <property type="protein sequence ID" value="KAE8309740.1"/>
    <property type="molecule type" value="Genomic_DNA"/>
</dbReference>
<evidence type="ECO:0000313" key="2">
    <source>
        <dbReference type="Proteomes" id="UP000325433"/>
    </source>
</evidence>
<organism evidence="1 2">
    <name type="scientific">Aspergillus transmontanensis</name>
    <dbReference type="NCBI Taxonomy" id="1034304"/>
    <lineage>
        <taxon>Eukaryota</taxon>
        <taxon>Fungi</taxon>
        <taxon>Dikarya</taxon>
        <taxon>Ascomycota</taxon>
        <taxon>Pezizomycotina</taxon>
        <taxon>Eurotiomycetes</taxon>
        <taxon>Eurotiomycetidae</taxon>
        <taxon>Eurotiales</taxon>
        <taxon>Aspergillaceae</taxon>
        <taxon>Aspergillus</taxon>
        <taxon>Aspergillus subgen. Circumdati</taxon>
    </lineage>
</organism>
<accession>A0A5N6VRL7</accession>
<dbReference type="Proteomes" id="UP000325433">
    <property type="component" value="Unassembled WGS sequence"/>
</dbReference>
<name>A0A5N6VRL7_9EURO</name>
<evidence type="ECO:0000313" key="1">
    <source>
        <dbReference type="EMBL" id="KAE8309740.1"/>
    </source>
</evidence>
<protein>
    <submittedName>
        <fullName evidence="1">Uncharacterized protein</fullName>
    </submittedName>
</protein>
<sequence>MIYTTLKEEFQGWETTENLVNCKESSLIAMPSLHKTLNASHSQHYVLQEAVQNGTGTGKLLLRDHVDAFNARVNDLQTPVVHCGCWSIAARALQMDCGSQLWIDRFSGYIINMFPFLTQAPFTCPKGDLDVNIFVVMRNEGVKAIDGSHFPIVLPPEVIQKFYSFLDQEEDIVNLREALHYGPSPRQWNEYGRKYNLDTSADSEFNVRTLVKKILRNPPGRYPRTANYRTVWDNVRMIATAMERPIDLVPVPRYINVPYAAVLNRSLPNMAKRYAIPTVRVPYTCS</sequence>
<gene>
    <name evidence="1" type="ORF">BDV41DRAFT_580152</name>
</gene>
<proteinExistence type="predicted"/>